<proteinExistence type="predicted"/>
<dbReference type="Proteomes" id="UP000061489">
    <property type="component" value="Chromosome"/>
</dbReference>
<dbReference type="STRING" id="1420916.AU14_18955"/>
<accession>W5YMR5</accession>
<dbReference type="AlphaFoldDB" id="W5YMR5"/>
<evidence type="ECO:0000313" key="2">
    <source>
        <dbReference type="Proteomes" id="UP000061489"/>
    </source>
</evidence>
<reference evidence="1 2" key="1">
    <citation type="journal article" date="2014" name="Genome Announc.">
        <title>Draft Genome Sequences of Marinobacter similis A3d10T and Marinobacter salarius R9SW1T.</title>
        <authorList>
            <person name="Ivanova E.P."/>
            <person name="Ng H.J."/>
            <person name="Webb H.K."/>
            <person name="Feng G."/>
            <person name="Oshima K."/>
            <person name="Hattori M."/>
            <person name="Ohkuma M."/>
            <person name="Sergeev A.F."/>
            <person name="Mikhailov V.V."/>
            <person name="Crawford R.J."/>
            <person name="Sawabe T."/>
        </authorList>
    </citation>
    <scope>NUCLEOTIDE SEQUENCE [LARGE SCALE GENOMIC DNA]</scope>
    <source>
        <strain evidence="1 2">A3d10</strain>
    </source>
</reference>
<protein>
    <submittedName>
        <fullName evidence="1">Uncharacterized protein</fullName>
    </submittedName>
</protein>
<dbReference type="HOGENOM" id="CLU_3026987_0_0_6"/>
<keyword evidence="2" id="KW-1185">Reference proteome</keyword>
<dbReference type="EMBL" id="CP007151">
    <property type="protein sequence ID" value="AHI30330.1"/>
    <property type="molecule type" value="Genomic_DNA"/>
</dbReference>
<evidence type="ECO:0000313" key="1">
    <source>
        <dbReference type="EMBL" id="AHI30330.1"/>
    </source>
</evidence>
<organism evidence="1 2">
    <name type="scientific">Marinobacter similis</name>
    <dbReference type="NCBI Taxonomy" id="1420916"/>
    <lineage>
        <taxon>Bacteria</taxon>
        <taxon>Pseudomonadati</taxon>
        <taxon>Pseudomonadota</taxon>
        <taxon>Gammaproteobacteria</taxon>
        <taxon>Pseudomonadales</taxon>
        <taxon>Marinobacteraceae</taxon>
        <taxon>Marinobacter</taxon>
    </lineage>
</organism>
<gene>
    <name evidence="1" type="ORF">AU14_18955</name>
</gene>
<name>W5YMR5_9GAMM</name>
<dbReference type="KEGG" id="msx:AU14_18955"/>
<sequence>MRVSTSESMLAGRIRAMLSGLGLEPGSDAPDGTDIDALERYCDEAGLAPELARGY</sequence>